<dbReference type="Ensembl" id="ENSLLET00000033757.1">
    <property type="protein sequence ID" value="ENSLLEP00000032503.1"/>
    <property type="gene ID" value="ENSLLEG00000020613.1"/>
</dbReference>
<dbReference type="OrthoDB" id="6344411at2759"/>
<dbReference type="SUPFAM" id="SSF51092">
    <property type="entry name" value="Vitelline membrane outer protein-I (VMO-I)"/>
    <property type="match status" value="1"/>
</dbReference>
<dbReference type="Pfam" id="PF03762">
    <property type="entry name" value="VOMI"/>
    <property type="match status" value="1"/>
</dbReference>
<dbReference type="Proteomes" id="UP000694569">
    <property type="component" value="Unplaced"/>
</dbReference>
<dbReference type="InterPro" id="IPR036706">
    <property type="entry name" value="VOMI_sf"/>
</dbReference>
<dbReference type="PANTHER" id="PTHR18841:SF0">
    <property type="entry name" value="VITELLINE MEMBRANE OUTER LAYER 1 HOMOLOG A-RELATED"/>
    <property type="match status" value="1"/>
</dbReference>
<evidence type="ECO:0000313" key="2">
    <source>
        <dbReference type="Ensembl" id="ENSLLEP00000032503.1"/>
    </source>
</evidence>
<dbReference type="GO" id="GO:0005615">
    <property type="term" value="C:extracellular space"/>
    <property type="evidence" value="ECO:0007669"/>
    <property type="project" value="TreeGrafter"/>
</dbReference>
<proteinExistence type="predicted"/>
<evidence type="ECO:0008006" key="4">
    <source>
        <dbReference type="Google" id="ProtNLM"/>
    </source>
</evidence>
<accession>A0A8C5Q602</accession>
<dbReference type="Gene3D" id="2.100.10.20">
    <property type="entry name" value="Vitelline membrane outer layer protein I (VOMI)"/>
    <property type="match status" value="1"/>
</dbReference>
<reference evidence="2" key="2">
    <citation type="submission" date="2025-09" db="UniProtKB">
        <authorList>
            <consortium name="Ensembl"/>
        </authorList>
    </citation>
    <scope>IDENTIFICATION</scope>
</reference>
<keyword evidence="3" id="KW-1185">Reference proteome</keyword>
<dbReference type="CDD" id="cd00220">
    <property type="entry name" value="VMO-I"/>
    <property type="match status" value="1"/>
</dbReference>
<dbReference type="GeneTree" id="ENSGT00390000009313"/>
<evidence type="ECO:0000313" key="3">
    <source>
        <dbReference type="Proteomes" id="UP000694569"/>
    </source>
</evidence>
<dbReference type="PANTHER" id="PTHR18841">
    <property type="entry name" value="VITELLINE MEMBRANE OUTER LAYER PROTEIN I-RELATED"/>
    <property type="match status" value="1"/>
</dbReference>
<reference evidence="2" key="1">
    <citation type="submission" date="2025-08" db="UniProtKB">
        <authorList>
            <consortium name="Ensembl"/>
        </authorList>
    </citation>
    <scope>IDENTIFICATION</scope>
</reference>
<protein>
    <recommendedName>
        <fullName evidence="4">Vitelline membrane outer layer 1-like protein</fullName>
    </recommendedName>
</protein>
<dbReference type="InterPro" id="IPR005515">
    <property type="entry name" value="VOMI"/>
</dbReference>
<organism evidence="2 3">
    <name type="scientific">Leptobrachium leishanense</name>
    <name type="common">Leishan spiny toad</name>
    <dbReference type="NCBI Taxonomy" id="445787"/>
    <lineage>
        <taxon>Eukaryota</taxon>
        <taxon>Metazoa</taxon>
        <taxon>Chordata</taxon>
        <taxon>Craniata</taxon>
        <taxon>Vertebrata</taxon>
        <taxon>Euteleostomi</taxon>
        <taxon>Amphibia</taxon>
        <taxon>Batrachia</taxon>
        <taxon>Anura</taxon>
        <taxon>Pelobatoidea</taxon>
        <taxon>Megophryidae</taxon>
        <taxon>Leptobrachium</taxon>
    </lineage>
</organism>
<feature type="signal peptide" evidence="1">
    <location>
        <begin position="1"/>
        <end position="19"/>
    </location>
</feature>
<dbReference type="AlphaFoldDB" id="A0A8C5Q602"/>
<feature type="chain" id="PRO_5034245718" description="Vitelline membrane outer layer 1-like protein" evidence="1">
    <location>
        <begin position="20"/>
        <end position="191"/>
    </location>
</feature>
<evidence type="ECO:0000256" key="1">
    <source>
        <dbReference type="SAM" id="SignalP"/>
    </source>
</evidence>
<name>A0A8C5Q602_9ANUR</name>
<keyword evidence="1" id="KW-0732">Signal</keyword>
<sequence length="191" mass="21028">MLLVALSVLFLLHVEQSHASVIVVYNGGPWGPWGTMEMCPEGTKAAGFKLKVEREQGRGDDSALNGISLSCVNTTTFLTVKEITSSVGPEGDWTDIQWCPGSYLQAFCLRVEGRQDKGDDTAANNIKFRCTNGIELEGEGMYWGSWGDWSDSCSSGIDGILTRLEEDMGNEDDTELNDAQFHCADEVRKKY</sequence>